<feature type="binding site" evidence="7">
    <location>
        <position position="116"/>
    </location>
    <ligand>
        <name>ATP</name>
        <dbReference type="ChEBI" id="CHEBI:30616"/>
    </ligand>
</feature>
<reference evidence="8 9" key="1">
    <citation type="submission" date="2023-06" db="EMBL/GenBank/DDBJ databases">
        <title>Five Gram-positive bacteria isolated from mangrove sediments in Shenzhen, Guangdong, China.</title>
        <authorList>
            <person name="Yu S."/>
            <person name="Zheng W."/>
            <person name="Huang Y."/>
        </authorList>
    </citation>
    <scope>NUCLEOTIDE SEQUENCE [LARGE SCALE GENOMIC DNA]</scope>
    <source>
        <strain evidence="8 9">SaN35-3</strain>
    </source>
</reference>
<evidence type="ECO:0000256" key="5">
    <source>
        <dbReference type="ARBA" id="ARBA00022840"/>
    </source>
</evidence>
<dbReference type="EC" id="2.7.1.71" evidence="7"/>
<name>A0ABY9JWZ9_9BACI</name>
<comment type="subcellular location">
    <subcellularLocation>
        <location evidence="7">Cytoplasm</location>
    </subcellularLocation>
</comment>
<feature type="binding site" evidence="7">
    <location>
        <position position="33"/>
    </location>
    <ligand>
        <name>substrate</name>
    </ligand>
</feature>
<dbReference type="InterPro" id="IPR031322">
    <property type="entry name" value="Shikimate/glucono_kinase"/>
</dbReference>
<sequence>MKVIYLTGFMGAGKSTIGVELAKLLNCPVIDTDEAIVKKEKRLIPEIFEQEGEKYFRNIESQVLKELPKGDCVVTTGGGLVVASENREYMKQNGIVIYLQADFHSLYKRIQHDPNRPLARNHSYDKLKTLLAERKYLYQEADYIINTDDQEPFQIAEEIAKLV</sequence>
<keyword evidence="9" id="KW-1185">Reference proteome</keyword>
<feature type="binding site" evidence="7">
    <location>
        <begin position="11"/>
        <end position="16"/>
    </location>
    <ligand>
        <name>ATP</name>
        <dbReference type="ChEBI" id="CHEBI:30616"/>
    </ligand>
</feature>
<evidence type="ECO:0000313" key="9">
    <source>
        <dbReference type="Proteomes" id="UP001197974"/>
    </source>
</evidence>
<comment type="similarity">
    <text evidence="7">Belongs to the shikimate kinase family.</text>
</comment>
<gene>
    <name evidence="7" type="primary">aroK</name>
    <name evidence="8" type="ORF">LC087_07330</name>
</gene>
<evidence type="ECO:0000256" key="6">
    <source>
        <dbReference type="ARBA" id="ARBA00023141"/>
    </source>
</evidence>
<proteinExistence type="inferred from homology"/>
<feature type="binding site" evidence="7">
    <location>
        <position position="78"/>
    </location>
    <ligand>
        <name>substrate</name>
    </ligand>
</feature>
<comment type="pathway">
    <text evidence="7">Metabolic intermediate biosynthesis; chorismate biosynthesis; chorismate from D-erythrose 4-phosphate and phosphoenolpyruvate: step 5/7.</text>
</comment>
<keyword evidence="7" id="KW-0479">Metal-binding</keyword>
<keyword evidence="7" id="KW-0963">Cytoplasm</keyword>
<evidence type="ECO:0000313" key="8">
    <source>
        <dbReference type="EMBL" id="WLR43917.1"/>
    </source>
</evidence>
<dbReference type="HAMAP" id="MF_00109">
    <property type="entry name" value="Shikimate_kinase"/>
    <property type="match status" value="1"/>
</dbReference>
<keyword evidence="1 7" id="KW-0028">Amino-acid biosynthesis</keyword>
<keyword evidence="4 7" id="KW-0418">Kinase</keyword>
<keyword evidence="5 7" id="KW-0067">ATP-binding</keyword>
<protein>
    <recommendedName>
        <fullName evidence="7">Shikimate kinase</fullName>
        <shortName evidence="7">SK</shortName>
        <ecNumber evidence="7">2.7.1.71</ecNumber>
    </recommendedName>
</protein>
<evidence type="ECO:0000256" key="3">
    <source>
        <dbReference type="ARBA" id="ARBA00022741"/>
    </source>
</evidence>
<dbReference type="PANTHER" id="PTHR21087:SF16">
    <property type="entry name" value="SHIKIMATE KINASE 1, CHLOROPLASTIC"/>
    <property type="match status" value="1"/>
</dbReference>
<evidence type="ECO:0000256" key="2">
    <source>
        <dbReference type="ARBA" id="ARBA00022679"/>
    </source>
</evidence>
<comment type="cofactor">
    <cofactor evidence="7">
        <name>Mg(2+)</name>
        <dbReference type="ChEBI" id="CHEBI:18420"/>
    </cofactor>
    <text evidence="7">Binds 1 Mg(2+) ion per subunit.</text>
</comment>
<dbReference type="PANTHER" id="PTHR21087">
    <property type="entry name" value="SHIKIMATE KINASE"/>
    <property type="match status" value="1"/>
</dbReference>
<keyword evidence="3 7" id="KW-0547">Nucleotide-binding</keyword>
<dbReference type="EMBL" id="CP129013">
    <property type="protein sequence ID" value="WLR43917.1"/>
    <property type="molecule type" value="Genomic_DNA"/>
</dbReference>
<dbReference type="InterPro" id="IPR027417">
    <property type="entry name" value="P-loop_NTPase"/>
</dbReference>
<dbReference type="GO" id="GO:0004765">
    <property type="term" value="F:shikimate kinase activity"/>
    <property type="evidence" value="ECO:0007669"/>
    <property type="project" value="UniProtKB-EC"/>
</dbReference>
<evidence type="ECO:0000256" key="7">
    <source>
        <dbReference type="HAMAP-Rule" id="MF_00109"/>
    </source>
</evidence>
<keyword evidence="7" id="KW-0460">Magnesium</keyword>
<dbReference type="CDD" id="cd00464">
    <property type="entry name" value="SK"/>
    <property type="match status" value="1"/>
</dbReference>
<feature type="binding site" evidence="7">
    <location>
        <position position="134"/>
    </location>
    <ligand>
        <name>substrate</name>
    </ligand>
</feature>
<feature type="binding site" evidence="7">
    <location>
        <position position="57"/>
    </location>
    <ligand>
        <name>substrate</name>
    </ligand>
</feature>
<comment type="function">
    <text evidence="7">Catalyzes the specific phosphorylation of the 3-hydroxyl group of shikimic acid using ATP as a cosubstrate.</text>
</comment>
<keyword evidence="6 7" id="KW-0057">Aromatic amino acid biosynthesis</keyword>
<evidence type="ECO:0000256" key="1">
    <source>
        <dbReference type="ARBA" id="ARBA00022605"/>
    </source>
</evidence>
<feature type="binding site" evidence="7">
    <location>
        <position position="15"/>
    </location>
    <ligand>
        <name>Mg(2+)</name>
        <dbReference type="ChEBI" id="CHEBI:18420"/>
    </ligand>
</feature>
<keyword evidence="2 7" id="KW-0808">Transferase</keyword>
<comment type="catalytic activity">
    <reaction evidence="7">
        <text>shikimate + ATP = 3-phosphoshikimate + ADP + H(+)</text>
        <dbReference type="Rhea" id="RHEA:13121"/>
        <dbReference type="ChEBI" id="CHEBI:15378"/>
        <dbReference type="ChEBI" id="CHEBI:30616"/>
        <dbReference type="ChEBI" id="CHEBI:36208"/>
        <dbReference type="ChEBI" id="CHEBI:145989"/>
        <dbReference type="ChEBI" id="CHEBI:456216"/>
        <dbReference type="EC" id="2.7.1.71"/>
    </reaction>
</comment>
<organism evidence="8 9">
    <name type="scientific">Bacillus carboniphilus</name>
    <dbReference type="NCBI Taxonomy" id="86663"/>
    <lineage>
        <taxon>Bacteria</taxon>
        <taxon>Bacillati</taxon>
        <taxon>Bacillota</taxon>
        <taxon>Bacilli</taxon>
        <taxon>Bacillales</taxon>
        <taxon>Bacillaceae</taxon>
        <taxon>Bacillus</taxon>
    </lineage>
</organism>
<dbReference type="SUPFAM" id="SSF52540">
    <property type="entry name" value="P-loop containing nucleoside triphosphate hydrolases"/>
    <property type="match status" value="1"/>
</dbReference>
<dbReference type="InterPro" id="IPR000623">
    <property type="entry name" value="Shikimate_kinase/TSH1"/>
</dbReference>
<dbReference type="RefSeq" id="WP_226539967.1">
    <property type="nucleotide sequence ID" value="NZ_CP129013.1"/>
</dbReference>
<feature type="binding site" evidence="7">
    <location>
        <position position="150"/>
    </location>
    <ligand>
        <name>ATP</name>
        <dbReference type="ChEBI" id="CHEBI:30616"/>
    </ligand>
</feature>
<dbReference type="Proteomes" id="UP001197974">
    <property type="component" value="Chromosome"/>
</dbReference>
<accession>A0ABY9JWZ9</accession>
<dbReference type="Pfam" id="PF01202">
    <property type="entry name" value="SKI"/>
    <property type="match status" value="1"/>
</dbReference>
<evidence type="ECO:0000256" key="4">
    <source>
        <dbReference type="ARBA" id="ARBA00022777"/>
    </source>
</evidence>
<dbReference type="Gene3D" id="3.40.50.300">
    <property type="entry name" value="P-loop containing nucleotide triphosphate hydrolases"/>
    <property type="match status" value="1"/>
</dbReference>
<dbReference type="PRINTS" id="PR01100">
    <property type="entry name" value="SHIKIMTKNASE"/>
</dbReference>
<comment type="subunit">
    <text evidence="7">Monomer.</text>
</comment>